<sequence>MKTLPHQYSVTAEGDSSGALTAYCDNLPDIAVAPPSQFGGDGDKWSPEDLFMAAIANCFVLSFRAIARASKLEWQDIKCESQGTLDRVQGKTYFTQVRTKVQLLIPKSESIEKAERLLNKADEACLISNSISCEMSLECDVVVQ</sequence>
<name>A0ABU9SQU1_9ALTE</name>
<dbReference type="InterPro" id="IPR003718">
    <property type="entry name" value="OsmC/Ohr_fam"/>
</dbReference>
<dbReference type="EMBL" id="JBBMQS010000001">
    <property type="protein sequence ID" value="MEM5496227.1"/>
    <property type="molecule type" value="Genomic_DNA"/>
</dbReference>
<gene>
    <name evidence="1" type="ORF">WNY77_02335</name>
</gene>
<keyword evidence="2" id="KW-1185">Reference proteome</keyword>
<organism evidence="1 2">
    <name type="scientific">Paraglaciecola mesophila</name>
    <dbReference type="NCBI Taxonomy" id="197222"/>
    <lineage>
        <taxon>Bacteria</taxon>
        <taxon>Pseudomonadati</taxon>
        <taxon>Pseudomonadota</taxon>
        <taxon>Gammaproteobacteria</taxon>
        <taxon>Alteromonadales</taxon>
        <taxon>Alteromonadaceae</taxon>
        <taxon>Paraglaciecola</taxon>
    </lineage>
</organism>
<dbReference type="InterPro" id="IPR036102">
    <property type="entry name" value="OsmC/Ohrsf"/>
</dbReference>
<protein>
    <submittedName>
        <fullName evidence="1">OsmC family protein</fullName>
        <ecNumber evidence="1">1.11.1.-</ecNumber>
    </submittedName>
</protein>
<dbReference type="PANTHER" id="PTHR42830:SF2">
    <property type="entry name" value="OSMC_OHR FAMILY PROTEIN"/>
    <property type="match status" value="1"/>
</dbReference>
<dbReference type="Gene3D" id="3.30.300.20">
    <property type="match status" value="1"/>
</dbReference>
<proteinExistence type="predicted"/>
<dbReference type="SUPFAM" id="SSF82784">
    <property type="entry name" value="OsmC-like"/>
    <property type="match status" value="1"/>
</dbReference>
<evidence type="ECO:0000313" key="2">
    <source>
        <dbReference type="Proteomes" id="UP001461163"/>
    </source>
</evidence>
<dbReference type="RefSeq" id="WP_006992523.1">
    <property type="nucleotide sequence ID" value="NZ_JBBMQS010000001.1"/>
</dbReference>
<accession>A0ABU9SQU1</accession>
<dbReference type="EC" id="1.11.1.-" evidence="1"/>
<dbReference type="InterPro" id="IPR015946">
    <property type="entry name" value="KH_dom-like_a/b"/>
</dbReference>
<dbReference type="Proteomes" id="UP001461163">
    <property type="component" value="Unassembled WGS sequence"/>
</dbReference>
<comment type="caution">
    <text evidence="1">The sequence shown here is derived from an EMBL/GenBank/DDBJ whole genome shotgun (WGS) entry which is preliminary data.</text>
</comment>
<keyword evidence="1" id="KW-0575">Peroxidase</keyword>
<evidence type="ECO:0000313" key="1">
    <source>
        <dbReference type="EMBL" id="MEM5496227.1"/>
    </source>
</evidence>
<dbReference type="Pfam" id="PF02566">
    <property type="entry name" value="OsmC"/>
    <property type="match status" value="1"/>
</dbReference>
<dbReference type="GO" id="GO:0004601">
    <property type="term" value="F:peroxidase activity"/>
    <property type="evidence" value="ECO:0007669"/>
    <property type="project" value="UniProtKB-KW"/>
</dbReference>
<dbReference type="InterPro" id="IPR052707">
    <property type="entry name" value="OsmC_Ohr_Peroxiredoxin"/>
</dbReference>
<dbReference type="PANTHER" id="PTHR42830">
    <property type="entry name" value="OSMOTICALLY INDUCIBLE FAMILY PROTEIN"/>
    <property type="match status" value="1"/>
</dbReference>
<reference evidence="1 2" key="1">
    <citation type="submission" date="2024-03" db="EMBL/GenBank/DDBJ databases">
        <title>Community enrichment and isolation of bacterial strains for fucoidan degradation.</title>
        <authorList>
            <person name="Sichert A."/>
        </authorList>
    </citation>
    <scope>NUCLEOTIDE SEQUENCE [LARGE SCALE GENOMIC DNA]</scope>
    <source>
        <strain evidence="1 2">AS12</strain>
    </source>
</reference>
<keyword evidence="1" id="KW-0560">Oxidoreductase</keyword>